<dbReference type="EMBL" id="PPTF01000006">
    <property type="protein sequence ID" value="POB00451.1"/>
    <property type="molecule type" value="Genomic_DNA"/>
</dbReference>
<dbReference type="Proteomes" id="UP000236416">
    <property type="component" value="Unassembled WGS sequence"/>
</dbReference>
<gene>
    <name evidence="1" type="ORF">C2134_01485</name>
</gene>
<evidence type="ECO:0000313" key="2">
    <source>
        <dbReference type="Proteomes" id="UP000236416"/>
    </source>
</evidence>
<evidence type="ECO:0000313" key="1">
    <source>
        <dbReference type="EMBL" id="POB00451.1"/>
    </source>
</evidence>
<proteinExistence type="predicted"/>
<accession>A0A2K4MTL7</accession>
<evidence type="ECO:0008006" key="3">
    <source>
        <dbReference type="Google" id="ProtNLM"/>
    </source>
</evidence>
<name>A0A2K4MTL7_9NEIS</name>
<dbReference type="AlphaFoldDB" id="A0A2K4MTL7"/>
<reference evidence="1 2" key="1">
    <citation type="submission" date="2018-01" db="EMBL/GenBank/DDBJ databases">
        <title>Genomic Sequence of Chromobacterium MWU13-2610 from wild cranberry bogs within the Cape Cod National Seashore.</title>
        <authorList>
            <person name="O'Hara-Hanley K."/>
            <person name="Soby S."/>
            <person name="Harrison A."/>
        </authorList>
    </citation>
    <scope>NUCLEOTIDE SEQUENCE [LARGE SCALE GENOMIC DNA]</scope>
    <source>
        <strain evidence="1 2">MWU13-2610</strain>
    </source>
</reference>
<sequence>MDETEDGKKINYLNTVLRKHRHKGSMDTWVIVEEVVTAISILEQITKHARKALGTKRLLLGRSDNQFFNVQTIEDTDGFVELNSSTLLEGIEQFRQHVNENLNFSPIPLWTDQDGVEKPWKFNTRQFRRTLARYIARQPFGVIAGMRQYKHVQVAIFEGYAGVDTEWLDMVGEERGLAQFDFIDEIAISLSSEAVAGEAGIQIKQAFETEFKGRAEDFSPSTIAKWLASTNKTLFIGNLNLCYFEPTKARCLRNSEIKDAPILNRCEPENCKNACVTKRHLPLWTAQLKQVEEAIHHPKASVIAKQLLSNEASKIRKIVEDVQGETE</sequence>
<protein>
    <recommendedName>
        <fullName evidence="3">Integrase</fullName>
    </recommendedName>
</protein>
<comment type="caution">
    <text evidence="1">The sequence shown here is derived from an EMBL/GenBank/DDBJ whole genome shotgun (WGS) entry which is preliminary data.</text>
</comment>
<keyword evidence="2" id="KW-1185">Reference proteome</keyword>
<organism evidence="1 2">
    <name type="scientific">Chromobacterium sinusclupearum</name>
    <dbReference type="NCBI Taxonomy" id="2077146"/>
    <lineage>
        <taxon>Bacteria</taxon>
        <taxon>Pseudomonadati</taxon>
        <taxon>Pseudomonadota</taxon>
        <taxon>Betaproteobacteria</taxon>
        <taxon>Neisseriales</taxon>
        <taxon>Chromobacteriaceae</taxon>
        <taxon>Chromobacterium</taxon>
    </lineage>
</organism>